<evidence type="ECO:0000256" key="4">
    <source>
        <dbReference type="ARBA" id="ARBA00022801"/>
    </source>
</evidence>
<evidence type="ECO:0000256" key="1">
    <source>
        <dbReference type="ARBA" id="ARBA00000382"/>
    </source>
</evidence>
<comment type="similarity">
    <text evidence="2">Belongs to the glycosyl hydrolase 81 family.</text>
</comment>
<dbReference type="InterPro" id="IPR036439">
    <property type="entry name" value="Dockerin_dom_sf"/>
</dbReference>
<dbReference type="AlphaFoldDB" id="G8LUU1"/>
<evidence type="ECO:0000256" key="5">
    <source>
        <dbReference type="ARBA" id="ARBA00023277"/>
    </source>
</evidence>
<dbReference type="Pfam" id="PF17652">
    <property type="entry name" value="Glyco_hydro81C"/>
    <property type="match status" value="1"/>
</dbReference>
<keyword evidence="4 10" id="KW-0378">Hydrolase</keyword>
<dbReference type="InterPro" id="IPR040720">
    <property type="entry name" value="GH81_C"/>
</dbReference>
<dbReference type="Pfam" id="PF00404">
    <property type="entry name" value="Dockerin_1"/>
    <property type="match status" value="1"/>
</dbReference>
<keyword evidence="11" id="KW-1185">Reference proteome</keyword>
<dbReference type="GO" id="GO:0042973">
    <property type="term" value="F:glucan endo-1,3-beta-D-glucosidase activity"/>
    <property type="evidence" value="ECO:0007669"/>
    <property type="project" value="UniProtKB-EC"/>
</dbReference>
<dbReference type="STRING" id="720554.Clocl_1863"/>
<name>G8LUU1_ACECE</name>
<keyword evidence="6" id="KW-0326">Glycosidase</keyword>
<dbReference type="GO" id="GO:0052861">
    <property type="term" value="F:endo-1,3(4)-beta-glucanase activity"/>
    <property type="evidence" value="ECO:0007669"/>
    <property type="project" value="InterPro"/>
</dbReference>
<dbReference type="EC" id="3.2.1.39" evidence="3"/>
<reference evidence="11" key="1">
    <citation type="submission" date="2011-12" db="EMBL/GenBank/DDBJ databases">
        <title>Complete sequence of Clostridium clariflavum DSM 19732.</title>
        <authorList>
            <consortium name="US DOE Joint Genome Institute"/>
            <person name="Lucas S."/>
            <person name="Han J."/>
            <person name="Lapidus A."/>
            <person name="Cheng J.-F."/>
            <person name="Goodwin L."/>
            <person name="Pitluck S."/>
            <person name="Peters L."/>
            <person name="Teshima H."/>
            <person name="Detter J.C."/>
            <person name="Han C."/>
            <person name="Tapia R."/>
            <person name="Land M."/>
            <person name="Hauser L."/>
            <person name="Kyrpides N."/>
            <person name="Ivanova N."/>
            <person name="Pagani I."/>
            <person name="Kitzmiller T."/>
            <person name="Lynd L."/>
            <person name="Izquierdo J."/>
            <person name="Woyke T."/>
        </authorList>
    </citation>
    <scope>NUCLEOTIDE SEQUENCE [LARGE SCALE GENOMIC DNA]</scope>
    <source>
        <strain evidence="11">DSM 19732 / NBRC 101661 / EBR45</strain>
    </source>
</reference>
<organism evidence="10 11">
    <name type="scientific">Acetivibrio clariflavus (strain DSM 19732 / NBRC 101661 / EBR45)</name>
    <name type="common">Clostridium clariflavum</name>
    <dbReference type="NCBI Taxonomy" id="720554"/>
    <lineage>
        <taxon>Bacteria</taxon>
        <taxon>Bacillati</taxon>
        <taxon>Bacillota</taxon>
        <taxon>Clostridia</taxon>
        <taxon>Eubacteriales</taxon>
        <taxon>Oscillospiraceae</taxon>
        <taxon>Acetivibrio</taxon>
    </lineage>
</organism>
<feature type="domain" description="Dockerin" evidence="9">
    <location>
        <begin position="909"/>
        <end position="979"/>
    </location>
</feature>
<protein>
    <recommendedName>
        <fullName evidence="3">glucan endo-1,3-beta-D-glucosidase</fullName>
        <ecNumber evidence="3">3.2.1.39</ecNumber>
    </recommendedName>
</protein>
<keyword evidence="8" id="KW-0624">Polysaccharide degradation</keyword>
<dbReference type="PROSITE" id="PS51766">
    <property type="entry name" value="DOCKERIN"/>
    <property type="match status" value="1"/>
</dbReference>
<evidence type="ECO:0000256" key="8">
    <source>
        <dbReference type="ARBA" id="ARBA00023326"/>
    </source>
</evidence>
<dbReference type="eggNOG" id="COG5498">
    <property type="taxonomic scope" value="Bacteria"/>
</dbReference>
<dbReference type="OrthoDB" id="6636047at2"/>
<dbReference type="EMBL" id="CP003065">
    <property type="protein sequence ID" value="AEV68471.1"/>
    <property type="molecule type" value="Genomic_DNA"/>
</dbReference>
<dbReference type="InterPro" id="IPR005200">
    <property type="entry name" value="Endo-beta-glucanase"/>
</dbReference>
<dbReference type="InterPro" id="IPR002105">
    <property type="entry name" value="Dockerin_1_rpt"/>
</dbReference>
<dbReference type="GO" id="GO:0000272">
    <property type="term" value="P:polysaccharide catabolic process"/>
    <property type="evidence" value="ECO:0007669"/>
    <property type="project" value="UniProtKB-KW"/>
</dbReference>
<dbReference type="HOGENOM" id="CLU_005482_1_1_9"/>
<dbReference type="Gene3D" id="2.70.98.30">
    <property type="entry name" value="Golgi alpha-mannosidase II, domain 4"/>
    <property type="match status" value="1"/>
</dbReference>
<keyword evidence="5" id="KW-0119">Carbohydrate metabolism</keyword>
<dbReference type="Proteomes" id="UP000005435">
    <property type="component" value="Chromosome"/>
</dbReference>
<evidence type="ECO:0000256" key="2">
    <source>
        <dbReference type="ARBA" id="ARBA00010730"/>
    </source>
</evidence>
<keyword evidence="7" id="KW-0961">Cell wall biogenesis/degradation</keyword>
<dbReference type="PANTHER" id="PTHR31983">
    <property type="entry name" value="ENDO-1,3(4)-BETA-GLUCANASE 1"/>
    <property type="match status" value="1"/>
</dbReference>
<dbReference type="InterPro" id="IPR016134">
    <property type="entry name" value="Dockerin_dom"/>
</dbReference>
<dbReference type="Gene3D" id="1.10.1330.10">
    <property type="entry name" value="Dockerin domain"/>
    <property type="match status" value="1"/>
</dbReference>
<evidence type="ECO:0000313" key="11">
    <source>
        <dbReference type="Proteomes" id="UP000005435"/>
    </source>
</evidence>
<evidence type="ECO:0000256" key="3">
    <source>
        <dbReference type="ARBA" id="ARBA00012780"/>
    </source>
</evidence>
<accession>G8LUU1</accession>
<dbReference type="GO" id="GO:0071555">
    <property type="term" value="P:cell wall organization"/>
    <property type="evidence" value="ECO:0007669"/>
    <property type="project" value="UniProtKB-KW"/>
</dbReference>
<dbReference type="SUPFAM" id="SSF63446">
    <property type="entry name" value="Type I dockerin domain"/>
    <property type="match status" value="1"/>
</dbReference>
<evidence type="ECO:0000259" key="9">
    <source>
        <dbReference type="PROSITE" id="PS51766"/>
    </source>
</evidence>
<evidence type="ECO:0000256" key="7">
    <source>
        <dbReference type="ARBA" id="ARBA00023316"/>
    </source>
</evidence>
<sequence length="986" mass="111415" precursor="true">MMKRLNRTVGFIVCFAIIIATLVSGQNTVRAAAFFSTEANGKDNIPEYAIGNFLARLNYSQSSLTVTLIPKSSSYEASNIWYTNISNPTQLSQAVAGYPTGPKNSEGNYIVTIPNPQIAVDGTLYLFLATNTGDTGWVKCNVHGMRIDWINDLGLGSIRTVPVINPAWAENDLPDMIYKTDNIKGAVPTNDWLSSILWIPFSEPLYSHPLVYQYSKSGLAVSMPKTQYYRDVDGDIEVIRRLDLNILETIDFIVGADNFTPYDARLDKFGDWSADVVMADGTKNIKSTIAHGSPYIYFDFIGCYPKITFNSVPEIIQKGQNLFVKVNGNYYGFFAPEGSTWNGIGSNSITCNLPYGKTYFSLAILPEKDAFEYFREKAYAFIVNTEVQWKYCEEDSSVDTTFIVTTEAKEGTNKDTILALYPHQWRNNGFITPLNYTYESIRGTMKTICGQSFRTRYVYNGILPYLPGIDKSNSSAIEKLKFFVDDFEKDKINFNLNNPGAGFDTYWTGKKLNQLAQVLPIAEQVGDTLAAEKIINAIKSKLEDFFTADPYENVFYDLSDKNNLFYYNSNWGTLIGYDAAYGSQNELNDHHFHYGYFIYAAAQIALRDSDWAKDSNWGAMVKLLIKDIANHDREDTRFPFLRNFDPYAGHSWASGHAKFIDGNNQESSSEAINAWAGIILWGEATNNKTLRDLGIYLYTTEVNAVNNYWFDIYGDTKDPQYVNTDVSMIWGGKNVHTTWWTNDPIQVHAINWLPITGASLYLGTDPEYVKRNYDSVWKEWDNWLKIRPADQNSDPKLWQDIMCSYYALYDPEEAISKWDEWATPESGESAAHTYHWLHSLNNAGLPDFTVTSDTALYSVFKNKKDSKKTYVVYNASEKEITVNFSDGMKLSVKPKSMTVVKEGDYNPVPTIKFGDVNCDGNIDSIDYALMKSYLLGIINKFPVEYGLLAADLNGDGDFNSIDFAILKSYLLGIIKVFPAEDISKSY</sequence>
<dbReference type="PROSITE" id="PS00448">
    <property type="entry name" value="CLOS_CELLULOSOME_RPT"/>
    <property type="match status" value="1"/>
</dbReference>
<evidence type="ECO:0000256" key="6">
    <source>
        <dbReference type="ARBA" id="ARBA00023295"/>
    </source>
</evidence>
<evidence type="ECO:0000313" key="10">
    <source>
        <dbReference type="EMBL" id="AEV68471.1"/>
    </source>
</evidence>
<dbReference type="CDD" id="cd14256">
    <property type="entry name" value="Dockerin_I"/>
    <property type="match status" value="1"/>
</dbReference>
<gene>
    <name evidence="10" type="ordered locus">Clocl_1863</name>
</gene>
<dbReference type="KEGG" id="ccl:Clocl_1863"/>
<comment type="catalytic activity">
    <reaction evidence="1">
        <text>Hydrolysis of (1-&gt;3)-beta-D-glucosidic linkages in (1-&gt;3)-beta-D-glucans.</text>
        <dbReference type="EC" id="3.2.1.39"/>
    </reaction>
</comment>
<dbReference type="RefSeq" id="WP_014255056.1">
    <property type="nucleotide sequence ID" value="NC_016627.1"/>
</dbReference>
<dbReference type="PROSITE" id="PS52008">
    <property type="entry name" value="GH81"/>
    <property type="match status" value="1"/>
</dbReference>
<proteinExistence type="inferred from homology"/>
<dbReference type="PANTHER" id="PTHR31983:SF0">
    <property type="entry name" value="GLUCAN ENDO-1,3-BETA-D-GLUCOSIDASE 2"/>
    <property type="match status" value="1"/>
</dbReference>
<reference evidence="10 11" key="2">
    <citation type="journal article" date="2012" name="Stand. Genomic Sci.">
        <title>Complete Genome Sequence of Clostridium clariflavum DSM 19732.</title>
        <authorList>
            <person name="Izquierdo J.A."/>
            <person name="Goodwin L."/>
            <person name="Davenport K.W."/>
            <person name="Teshima H."/>
            <person name="Bruce D."/>
            <person name="Detter C."/>
            <person name="Tapia R."/>
            <person name="Han S."/>
            <person name="Land M."/>
            <person name="Hauser L."/>
            <person name="Jeffries C.D."/>
            <person name="Han J."/>
            <person name="Pitluck S."/>
            <person name="Nolan M."/>
            <person name="Chen A."/>
            <person name="Huntemann M."/>
            <person name="Mavromatis K."/>
            <person name="Mikhailova N."/>
            <person name="Liolios K."/>
            <person name="Woyke T."/>
            <person name="Lynd L.R."/>
        </authorList>
    </citation>
    <scope>NUCLEOTIDE SEQUENCE [LARGE SCALE GENOMIC DNA]</scope>
    <source>
        <strain evidence="11">DSM 19732 / NBRC 101661 / EBR45</strain>
    </source>
</reference>